<comment type="cofactor">
    <cofactor evidence="1 13">
        <name>FAD</name>
        <dbReference type="ChEBI" id="CHEBI:57692"/>
    </cofactor>
</comment>
<feature type="active site" description="Proton acceptor" evidence="12">
    <location>
        <position position="274"/>
    </location>
</feature>
<dbReference type="AlphaFoldDB" id="A0A1H3BMM5"/>
<gene>
    <name evidence="16" type="ORF">SAMN05444487_11758</name>
</gene>
<evidence type="ECO:0000256" key="8">
    <source>
        <dbReference type="ARBA" id="ARBA00022827"/>
    </source>
</evidence>
<evidence type="ECO:0000256" key="10">
    <source>
        <dbReference type="ARBA" id="ARBA00048305"/>
    </source>
</evidence>
<dbReference type="PRINTS" id="PR00411">
    <property type="entry name" value="PNDRDTASEI"/>
</dbReference>
<dbReference type="NCBIfam" id="TIGR00551">
    <property type="entry name" value="nadB"/>
    <property type="match status" value="1"/>
</dbReference>
<keyword evidence="9 13" id="KW-0560">Oxidoreductase</keyword>
<dbReference type="EMBL" id="FNNQ01000017">
    <property type="protein sequence ID" value="SDX43045.1"/>
    <property type="molecule type" value="Genomic_DNA"/>
</dbReference>
<evidence type="ECO:0000256" key="1">
    <source>
        <dbReference type="ARBA" id="ARBA00001974"/>
    </source>
</evidence>
<evidence type="ECO:0000256" key="5">
    <source>
        <dbReference type="ARBA" id="ARBA00021901"/>
    </source>
</evidence>
<dbReference type="PANTHER" id="PTHR42716:SF2">
    <property type="entry name" value="L-ASPARTATE OXIDASE, CHLOROPLASTIC"/>
    <property type="match status" value="1"/>
</dbReference>
<evidence type="ECO:0000256" key="11">
    <source>
        <dbReference type="NCBIfam" id="TIGR00551"/>
    </source>
</evidence>
<dbReference type="RefSeq" id="WP_091742523.1">
    <property type="nucleotide sequence ID" value="NZ_FNNQ01000017.1"/>
</dbReference>
<dbReference type="OrthoDB" id="9806724at2"/>
<organism evidence="16 17">
    <name type="scientific">Marininema mesophilum</name>
    <dbReference type="NCBI Taxonomy" id="1048340"/>
    <lineage>
        <taxon>Bacteria</taxon>
        <taxon>Bacillati</taxon>
        <taxon>Bacillota</taxon>
        <taxon>Bacilli</taxon>
        <taxon>Bacillales</taxon>
        <taxon>Thermoactinomycetaceae</taxon>
        <taxon>Marininema</taxon>
    </lineage>
</organism>
<dbReference type="PIRSF" id="PIRSF000171">
    <property type="entry name" value="SDHA_APRA_LASPO"/>
    <property type="match status" value="1"/>
</dbReference>
<dbReference type="EC" id="1.4.3.16" evidence="4 11"/>
<protein>
    <recommendedName>
        <fullName evidence="5 11">L-aspartate oxidase</fullName>
        <ecNumber evidence="4 11">1.4.3.16</ecNumber>
    </recommendedName>
</protein>
<comment type="pathway">
    <text evidence="2 13">Cofactor biosynthesis; NAD(+) biosynthesis; iminoaspartate from L-aspartate (oxidase route): step 1/1.</text>
</comment>
<evidence type="ECO:0000313" key="17">
    <source>
        <dbReference type="Proteomes" id="UP000198534"/>
    </source>
</evidence>
<dbReference type="GO" id="GO:0008734">
    <property type="term" value="F:L-aspartate oxidase activity"/>
    <property type="evidence" value="ECO:0007669"/>
    <property type="project" value="UniProtKB-UniRule"/>
</dbReference>
<evidence type="ECO:0000259" key="15">
    <source>
        <dbReference type="Pfam" id="PF02910"/>
    </source>
</evidence>
<dbReference type="InterPro" id="IPR005288">
    <property type="entry name" value="NadB"/>
</dbReference>
<evidence type="ECO:0000256" key="9">
    <source>
        <dbReference type="ARBA" id="ARBA00023002"/>
    </source>
</evidence>
<evidence type="ECO:0000313" key="16">
    <source>
        <dbReference type="EMBL" id="SDX43045.1"/>
    </source>
</evidence>
<evidence type="ECO:0000256" key="6">
    <source>
        <dbReference type="ARBA" id="ARBA00022630"/>
    </source>
</evidence>
<dbReference type="InterPro" id="IPR015939">
    <property type="entry name" value="Fum_Rdtase/Succ_DH_flav-like_C"/>
</dbReference>
<dbReference type="Gene3D" id="1.20.58.100">
    <property type="entry name" value="Fumarate reductase/succinate dehydrogenase flavoprotein-like, C-terminal domain"/>
    <property type="match status" value="1"/>
</dbReference>
<dbReference type="GO" id="GO:0005737">
    <property type="term" value="C:cytoplasm"/>
    <property type="evidence" value="ECO:0007669"/>
    <property type="project" value="UniProtKB-SubCell"/>
</dbReference>
<dbReference type="NCBIfam" id="NF005701">
    <property type="entry name" value="PRK07512.1"/>
    <property type="match status" value="1"/>
</dbReference>
<dbReference type="SUPFAM" id="SSF51905">
    <property type="entry name" value="FAD/NAD(P)-binding domain"/>
    <property type="match status" value="1"/>
</dbReference>
<dbReference type="Pfam" id="PF02910">
    <property type="entry name" value="Succ_DH_flav_C"/>
    <property type="match status" value="1"/>
</dbReference>
<keyword evidence="6 13" id="KW-0285">Flavoprotein</keyword>
<name>A0A1H3BMM5_9BACL</name>
<evidence type="ECO:0000256" key="3">
    <source>
        <dbReference type="ARBA" id="ARBA00008562"/>
    </source>
</evidence>
<evidence type="ECO:0000259" key="14">
    <source>
        <dbReference type="Pfam" id="PF00890"/>
    </source>
</evidence>
<dbReference type="Pfam" id="PF00890">
    <property type="entry name" value="FAD_binding_2"/>
    <property type="match status" value="1"/>
</dbReference>
<evidence type="ECO:0000256" key="13">
    <source>
        <dbReference type="RuleBase" id="RU362049"/>
    </source>
</evidence>
<dbReference type="Gene3D" id="3.50.50.60">
    <property type="entry name" value="FAD/NAD(P)-binding domain"/>
    <property type="match status" value="1"/>
</dbReference>
<dbReference type="PRINTS" id="PR00368">
    <property type="entry name" value="FADPNR"/>
</dbReference>
<comment type="catalytic activity">
    <reaction evidence="10">
        <text>L-aspartate + O2 = iminosuccinate + H2O2</text>
        <dbReference type="Rhea" id="RHEA:25876"/>
        <dbReference type="ChEBI" id="CHEBI:15379"/>
        <dbReference type="ChEBI" id="CHEBI:16240"/>
        <dbReference type="ChEBI" id="CHEBI:29991"/>
        <dbReference type="ChEBI" id="CHEBI:77875"/>
        <dbReference type="EC" id="1.4.3.16"/>
    </reaction>
    <physiologicalReaction direction="left-to-right" evidence="10">
        <dbReference type="Rhea" id="RHEA:25877"/>
    </physiologicalReaction>
</comment>
<dbReference type="GO" id="GO:0034628">
    <property type="term" value="P:'de novo' NAD+ biosynthetic process from L-aspartate"/>
    <property type="evidence" value="ECO:0007669"/>
    <property type="project" value="TreeGrafter"/>
</dbReference>
<dbReference type="Proteomes" id="UP000198534">
    <property type="component" value="Unassembled WGS sequence"/>
</dbReference>
<evidence type="ECO:0000256" key="12">
    <source>
        <dbReference type="PIRSR" id="PIRSR000171-1"/>
    </source>
</evidence>
<dbReference type="InterPro" id="IPR036188">
    <property type="entry name" value="FAD/NAD-bd_sf"/>
</dbReference>
<comment type="similarity">
    <text evidence="3 13">Belongs to the FAD-dependent oxidoreductase 2 family. NadB subfamily.</text>
</comment>
<keyword evidence="8 13" id="KW-0274">FAD</keyword>
<sequence>MDRITTDYLVVGSGIAGLTAALTLAEKGRVTVLSKTRTDDGNSARAQGGIAAAVGKGDSPSLHRDDTLRTGVGLCEPDAVNVLVEGGADAVKQLDKWGTPFDSGSDGWNLGREGSHSVHRILHVSGDATGAAIMKALLSKAVENPRIRLLGNTRAVDLVVEERVCIGVSAFHAGKAVLYLARAVILATGGCGQIYRYTTNSPAVTGDGLAMAWRAGAEVRDMEFVQFHPTALAIDANPMFLISEAVRGEGAVLVNDRGDAFMSRVHEWKDLAPRDVVSRAIDSEMRAGRRVYLDATCLGDTFASRFPTIYERCLKAGINPALDWIPVTPATHFLMGGVATDTVGRTTIPHLFAVGETACTGVHGANRLASNSLLEGAVFAQRAAREAMTLSNPSRFPRTVSMPICSRDEGKEAAWKEELRQLMWEHAGIIRDGYTLQCGLEKLARLERKVPVSFLECRDMITISRLVMESALWREESRGGHYRKDYPESIPRWATTRSLMQRGRQDESVVVAGDCT</sequence>
<dbReference type="FunFam" id="3.90.700.10:FF:000002">
    <property type="entry name" value="L-aspartate oxidase"/>
    <property type="match status" value="1"/>
</dbReference>
<dbReference type="InterPro" id="IPR037099">
    <property type="entry name" value="Fum_R/Succ_DH_flav-like_C_sf"/>
</dbReference>
<evidence type="ECO:0000256" key="4">
    <source>
        <dbReference type="ARBA" id="ARBA00012173"/>
    </source>
</evidence>
<proteinExistence type="inferred from homology"/>
<dbReference type="UniPathway" id="UPA00253">
    <property type="reaction ID" value="UER00326"/>
</dbReference>
<accession>A0A1H3BMM5</accession>
<dbReference type="PANTHER" id="PTHR42716">
    <property type="entry name" value="L-ASPARTATE OXIDASE"/>
    <property type="match status" value="1"/>
</dbReference>
<comment type="subcellular location">
    <subcellularLocation>
        <location evidence="13">Cytoplasm</location>
    </subcellularLocation>
</comment>
<evidence type="ECO:0000256" key="2">
    <source>
        <dbReference type="ARBA" id="ARBA00004950"/>
    </source>
</evidence>
<feature type="domain" description="FAD-dependent oxidoreductase 2 FAD-binding" evidence="14">
    <location>
        <begin position="7"/>
        <end position="373"/>
    </location>
</feature>
<dbReference type="SUPFAM" id="SSF46977">
    <property type="entry name" value="Succinate dehydrogenase/fumarate reductase flavoprotein C-terminal domain"/>
    <property type="match status" value="1"/>
</dbReference>
<keyword evidence="7 13" id="KW-0662">Pyridine nucleotide biosynthesis</keyword>
<reference evidence="16 17" key="1">
    <citation type="submission" date="2016-10" db="EMBL/GenBank/DDBJ databases">
        <authorList>
            <person name="de Groot N.N."/>
        </authorList>
    </citation>
    <scope>NUCLEOTIDE SEQUENCE [LARGE SCALE GENOMIC DNA]</scope>
    <source>
        <strain evidence="16 17">DSM 45610</strain>
    </source>
</reference>
<evidence type="ECO:0000256" key="7">
    <source>
        <dbReference type="ARBA" id="ARBA00022642"/>
    </source>
</evidence>
<dbReference type="Gene3D" id="3.90.700.10">
    <property type="entry name" value="Succinate dehydrogenase/fumarate reductase flavoprotein, catalytic domain"/>
    <property type="match status" value="1"/>
</dbReference>
<dbReference type="SUPFAM" id="SSF56425">
    <property type="entry name" value="Succinate dehydrogenase/fumarate reductase flavoprotein, catalytic domain"/>
    <property type="match status" value="1"/>
</dbReference>
<comment type="function">
    <text evidence="13">Catalyzes the oxidation of L-aspartate to iminoaspartate.</text>
</comment>
<feature type="domain" description="Fumarate reductase/succinate dehydrogenase flavoprotein-like C-terminal" evidence="15">
    <location>
        <begin position="417"/>
        <end position="504"/>
    </location>
</feature>
<dbReference type="InterPro" id="IPR003953">
    <property type="entry name" value="FAD-dep_OxRdtase_2_FAD-bd"/>
</dbReference>
<keyword evidence="17" id="KW-1185">Reference proteome</keyword>
<dbReference type="GO" id="GO:0033765">
    <property type="term" value="F:steroid dehydrogenase activity, acting on the CH-CH group of donors"/>
    <property type="evidence" value="ECO:0007669"/>
    <property type="project" value="UniProtKB-ARBA"/>
</dbReference>
<dbReference type="InterPro" id="IPR027477">
    <property type="entry name" value="Succ_DH/fumarate_Rdtase_cat_sf"/>
</dbReference>
<dbReference type="STRING" id="1048340.SAMN05444487_11758"/>